<dbReference type="EMBL" id="GEDG01040080">
    <property type="protein sequence ID" value="JAP06869.1"/>
    <property type="molecule type" value="Transcribed_RNA"/>
</dbReference>
<reference evidence="1" key="1">
    <citation type="submission" date="2015-12" db="EMBL/GenBank/DDBJ databases">
        <title>Gene expression during late stages of embryo sac development: a critical building block for successful pollen-pistil interactions.</title>
        <authorList>
            <person name="Liu Y."/>
            <person name="Joly V."/>
            <person name="Sabar M."/>
            <person name="Matton D.P."/>
        </authorList>
    </citation>
    <scope>NUCLEOTIDE SEQUENCE</scope>
</reference>
<evidence type="ECO:0000313" key="1">
    <source>
        <dbReference type="EMBL" id="JAP06869.1"/>
    </source>
</evidence>
<organism evidence="1">
    <name type="scientific">Solanum chacoense</name>
    <name type="common">Chaco potato</name>
    <dbReference type="NCBI Taxonomy" id="4108"/>
    <lineage>
        <taxon>Eukaryota</taxon>
        <taxon>Viridiplantae</taxon>
        <taxon>Streptophyta</taxon>
        <taxon>Embryophyta</taxon>
        <taxon>Tracheophyta</taxon>
        <taxon>Spermatophyta</taxon>
        <taxon>Magnoliopsida</taxon>
        <taxon>eudicotyledons</taxon>
        <taxon>Gunneridae</taxon>
        <taxon>Pentapetalae</taxon>
        <taxon>asterids</taxon>
        <taxon>lamiids</taxon>
        <taxon>Solanales</taxon>
        <taxon>Solanaceae</taxon>
        <taxon>Solanoideae</taxon>
        <taxon>Solaneae</taxon>
        <taxon>Solanum</taxon>
    </lineage>
</organism>
<name>A0A0V0GFC3_SOLCH</name>
<feature type="non-terminal residue" evidence="1">
    <location>
        <position position="1"/>
    </location>
</feature>
<accession>A0A0V0GFC3</accession>
<proteinExistence type="predicted"/>
<dbReference type="AlphaFoldDB" id="A0A0V0GFC3"/>
<protein>
    <submittedName>
        <fullName evidence="1">Putative ovule protein</fullName>
    </submittedName>
</protein>
<sequence length="86" mass="10075">ACNLLNRWSVIFDHFFSFDDIINVPIVILADPVYAINHFYKLGNHTYLFFISKDPEFFLYFRLESHQAVLTDLALALSDIFQLVNC</sequence>